<proteinExistence type="inferred from homology"/>
<dbReference type="Pfam" id="PF07715">
    <property type="entry name" value="Plug"/>
    <property type="match status" value="1"/>
</dbReference>
<keyword evidence="8" id="KW-0675">Receptor</keyword>
<dbReference type="GO" id="GO:0015344">
    <property type="term" value="F:siderophore uptake transmembrane transporter activity"/>
    <property type="evidence" value="ECO:0007669"/>
    <property type="project" value="TreeGrafter"/>
</dbReference>
<evidence type="ECO:0000256" key="5">
    <source>
        <dbReference type="ARBA" id="ARBA00022692"/>
    </source>
</evidence>
<evidence type="ECO:0000259" key="13">
    <source>
        <dbReference type="Pfam" id="PF07715"/>
    </source>
</evidence>
<dbReference type="GO" id="GO:0044718">
    <property type="term" value="P:siderophore transmembrane transport"/>
    <property type="evidence" value="ECO:0007669"/>
    <property type="project" value="TreeGrafter"/>
</dbReference>
<dbReference type="CDD" id="cd01347">
    <property type="entry name" value="ligand_gated_channel"/>
    <property type="match status" value="1"/>
</dbReference>
<comment type="subcellular location">
    <subcellularLocation>
        <location evidence="1 10">Cell outer membrane</location>
        <topology evidence="1 10">Multi-pass membrane protein</topology>
    </subcellularLocation>
</comment>
<dbReference type="PANTHER" id="PTHR30069:SF27">
    <property type="entry name" value="BLL4766 PROTEIN"/>
    <property type="match status" value="1"/>
</dbReference>
<organism evidence="14 15">
    <name type="scientific">Noviherbaspirillum humi</name>
    <dbReference type="NCBI Taxonomy" id="1688639"/>
    <lineage>
        <taxon>Bacteria</taxon>
        <taxon>Pseudomonadati</taxon>
        <taxon>Pseudomonadota</taxon>
        <taxon>Betaproteobacteria</taxon>
        <taxon>Burkholderiales</taxon>
        <taxon>Oxalobacteraceae</taxon>
        <taxon>Noviherbaspirillum</taxon>
    </lineage>
</organism>
<dbReference type="OrthoDB" id="183532at2"/>
<keyword evidence="3 10" id="KW-0813">Transport</keyword>
<dbReference type="Proteomes" id="UP000198284">
    <property type="component" value="Unassembled WGS sequence"/>
</dbReference>
<evidence type="ECO:0000256" key="8">
    <source>
        <dbReference type="ARBA" id="ARBA00023170"/>
    </source>
</evidence>
<dbReference type="RefSeq" id="WP_089399997.1">
    <property type="nucleotide sequence ID" value="NZ_FZOT01000009.1"/>
</dbReference>
<evidence type="ECO:0000313" key="15">
    <source>
        <dbReference type="Proteomes" id="UP000198284"/>
    </source>
</evidence>
<comment type="similarity">
    <text evidence="2 10 11">Belongs to the TonB-dependent receptor family.</text>
</comment>
<evidence type="ECO:0000256" key="11">
    <source>
        <dbReference type="RuleBase" id="RU003357"/>
    </source>
</evidence>
<dbReference type="EMBL" id="FZOT01000009">
    <property type="protein sequence ID" value="SNS91509.1"/>
    <property type="molecule type" value="Genomic_DNA"/>
</dbReference>
<accession>A0A239IDA6</accession>
<dbReference type="InterPro" id="IPR036942">
    <property type="entry name" value="Beta-barrel_TonB_sf"/>
</dbReference>
<protein>
    <submittedName>
        <fullName evidence="14">Iron complex outermembrane recepter protein</fullName>
    </submittedName>
</protein>
<evidence type="ECO:0000259" key="12">
    <source>
        <dbReference type="Pfam" id="PF00593"/>
    </source>
</evidence>
<dbReference type="SUPFAM" id="SSF56935">
    <property type="entry name" value="Porins"/>
    <property type="match status" value="1"/>
</dbReference>
<evidence type="ECO:0000256" key="4">
    <source>
        <dbReference type="ARBA" id="ARBA00022452"/>
    </source>
</evidence>
<evidence type="ECO:0000256" key="10">
    <source>
        <dbReference type="PROSITE-ProRule" id="PRU01360"/>
    </source>
</evidence>
<reference evidence="14 15" key="1">
    <citation type="submission" date="2017-06" db="EMBL/GenBank/DDBJ databases">
        <authorList>
            <person name="Kim H.J."/>
            <person name="Triplett B.A."/>
        </authorList>
    </citation>
    <scope>NUCLEOTIDE SEQUENCE [LARGE SCALE GENOMIC DNA]</scope>
    <source>
        <strain evidence="14 15">U15</strain>
    </source>
</reference>
<dbReference type="Pfam" id="PF00593">
    <property type="entry name" value="TonB_dep_Rec_b-barrel"/>
    <property type="match status" value="1"/>
</dbReference>
<sequence>MLCLPAGAAPVDSRHLADLSLEELADIRVTSVSKRSELLADAPASIFVITAEDIRRYGATSLPEALRLAPNLQVARVDARNYAITARGFNSPFENKLLVLIDGRTVYSPLFSGVYWDAQDVVLEDVDRIEVISGPGSTLWGVNAVNGVINVITRPAGDTRGGLVSLSASKDERQAAVRHGGDMANGGHYRVYGKLAQDDDTRRADGGTSLTGWRRRQAGFRSDWRSGGDDLTVHGDAYDGRLHQQGTADIAIAGANLVGSLKRRLGQDSDLSLQAYWDYTERNQPNAFFEHLHTLDLEAQHALRLGQRHNLTWGGGYRLAVDAVQNDRAFAFLPGRRNLQWSNVFAQDEIAVRPDLRLTAGLKLEHNSYTGLEVLPTLRLAYKPAEHHLLWGAASRSVRAPSRIDRDFYSPTTPLVVNGSPRFVVAGGPNFQSEVAKVLELGYRGQPLPSVLVSATVFTAHYDRLRTLERTASGFDATFGNNAEGRSTGLEAWGSWQATQAWRLSAGLVTQRITTSLKPGSTDASGATGLATNDPSNYWTLRSSYDISADKEVELSVRHSGALGMPAVPAYTSTDLRFAWRLRRDLELSALVQNLFDHDHAEFGSLPARSVFERSVFLKLVWRY</sequence>
<feature type="domain" description="TonB-dependent receptor plug" evidence="13">
    <location>
        <begin position="40"/>
        <end position="148"/>
    </location>
</feature>
<feature type="domain" description="TonB-dependent receptor-like beta-barrel" evidence="12">
    <location>
        <begin position="179"/>
        <end position="595"/>
    </location>
</feature>
<dbReference type="PANTHER" id="PTHR30069">
    <property type="entry name" value="TONB-DEPENDENT OUTER MEMBRANE RECEPTOR"/>
    <property type="match status" value="1"/>
</dbReference>
<dbReference type="Gene3D" id="2.40.170.20">
    <property type="entry name" value="TonB-dependent receptor, beta-barrel domain"/>
    <property type="match status" value="1"/>
</dbReference>
<keyword evidence="15" id="KW-1185">Reference proteome</keyword>
<evidence type="ECO:0000256" key="6">
    <source>
        <dbReference type="ARBA" id="ARBA00023077"/>
    </source>
</evidence>
<evidence type="ECO:0000256" key="2">
    <source>
        <dbReference type="ARBA" id="ARBA00009810"/>
    </source>
</evidence>
<keyword evidence="6 11" id="KW-0798">TonB box</keyword>
<keyword evidence="4 10" id="KW-1134">Transmembrane beta strand</keyword>
<dbReference type="AlphaFoldDB" id="A0A239IDA6"/>
<keyword evidence="7 10" id="KW-0472">Membrane</keyword>
<keyword evidence="9 10" id="KW-0998">Cell outer membrane</keyword>
<evidence type="ECO:0000256" key="9">
    <source>
        <dbReference type="ARBA" id="ARBA00023237"/>
    </source>
</evidence>
<dbReference type="GO" id="GO:0009279">
    <property type="term" value="C:cell outer membrane"/>
    <property type="evidence" value="ECO:0007669"/>
    <property type="project" value="UniProtKB-SubCell"/>
</dbReference>
<evidence type="ECO:0000313" key="14">
    <source>
        <dbReference type="EMBL" id="SNS91509.1"/>
    </source>
</evidence>
<dbReference type="PROSITE" id="PS52016">
    <property type="entry name" value="TONB_DEPENDENT_REC_3"/>
    <property type="match status" value="1"/>
</dbReference>
<dbReference type="InterPro" id="IPR012910">
    <property type="entry name" value="Plug_dom"/>
</dbReference>
<gene>
    <name evidence="14" type="ORF">SAMN06265795_10956</name>
</gene>
<dbReference type="Gene3D" id="2.170.130.10">
    <property type="entry name" value="TonB-dependent receptor, plug domain"/>
    <property type="match status" value="1"/>
</dbReference>
<dbReference type="InterPro" id="IPR037066">
    <property type="entry name" value="Plug_dom_sf"/>
</dbReference>
<evidence type="ECO:0000256" key="7">
    <source>
        <dbReference type="ARBA" id="ARBA00023136"/>
    </source>
</evidence>
<keyword evidence="5 10" id="KW-0812">Transmembrane</keyword>
<name>A0A239IDA6_9BURK</name>
<evidence type="ECO:0000256" key="1">
    <source>
        <dbReference type="ARBA" id="ARBA00004571"/>
    </source>
</evidence>
<dbReference type="InterPro" id="IPR000531">
    <property type="entry name" value="Beta-barrel_TonB"/>
</dbReference>
<dbReference type="InterPro" id="IPR039426">
    <property type="entry name" value="TonB-dep_rcpt-like"/>
</dbReference>
<evidence type="ECO:0000256" key="3">
    <source>
        <dbReference type="ARBA" id="ARBA00022448"/>
    </source>
</evidence>